<dbReference type="EC" id="2.3.2.27" evidence="4"/>
<dbReference type="GO" id="GO:0061630">
    <property type="term" value="F:ubiquitin protein ligase activity"/>
    <property type="evidence" value="ECO:0007669"/>
    <property type="project" value="UniProtKB-EC"/>
</dbReference>
<feature type="transmembrane region" description="Helical" evidence="10">
    <location>
        <begin position="655"/>
        <end position="674"/>
    </location>
</feature>
<dbReference type="EMBL" id="AWWV01010315">
    <property type="protein sequence ID" value="OMO80280.1"/>
    <property type="molecule type" value="Genomic_DNA"/>
</dbReference>
<feature type="transmembrane region" description="Helical" evidence="10">
    <location>
        <begin position="813"/>
        <end position="832"/>
    </location>
</feature>
<feature type="transmembrane region" description="Helical" evidence="10">
    <location>
        <begin position="788"/>
        <end position="806"/>
    </location>
</feature>
<dbReference type="OMA" id="YSISLHE"/>
<keyword evidence="11" id="KW-0732">Signal</keyword>
<keyword evidence="5" id="KW-0808">Transferase</keyword>
<comment type="catalytic activity">
    <reaction evidence="1">
        <text>S-ubiquitinyl-[E2 ubiquitin-conjugating enzyme]-L-cysteine + [acceptor protein]-L-lysine = [E2 ubiquitin-conjugating enzyme]-L-cysteine + N(6)-ubiquitinyl-[acceptor protein]-L-lysine.</text>
        <dbReference type="EC" id="2.3.2.27"/>
    </reaction>
</comment>
<feature type="transmembrane region" description="Helical" evidence="10">
    <location>
        <begin position="625"/>
        <end position="643"/>
    </location>
</feature>
<evidence type="ECO:0000256" key="1">
    <source>
        <dbReference type="ARBA" id="ARBA00000900"/>
    </source>
</evidence>
<keyword evidence="6 10" id="KW-0812">Transmembrane</keyword>
<proteinExistence type="predicted"/>
<dbReference type="Gramene" id="OMO80280">
    <property type="protein sequence ID" value="OMO80280"/>
    <property type="gene ID" value="CCACVL1_13065"/>
</dbReference>
<evidence type="ECO:0000256" key="2">
    <source>
        <dbReference type="ARBA" id="ARBA00004127"/>
    </source>
</evidence>
<dbReference type="STRING" id="210143.A0A1R3ICI8"/>
<dbReference type="AlphaFoldDB" id="A0A1R3ICI8"/>
<evidence type="ECO:0000256" key="6">
    <source>
        <dbReference type="ARBA" id="ARBA00022692"/>
    </source>
</evidence>
<evidence type="ECO:0000256" key="9">
    <source>
        <dbReference type="ARBA" id="ARBA00023136"/>
    </source>
</evidence>
<comment type="pathway">
    <text evidence="3">Protein modification; protein ubiquitination.</text>
</comment>
<comment type="caution">
    <text evidence="14">The sequence shown here is derived from an EMBL/GenBank/DDBJ whole genome shotgun (WGS) entry which is preliminary data.</text>
</comment>
<dbReference type="InterPro" id="IPR057425">
    <property type="entry name" value="DUF2921_N"/>
</dbReference>
<dbReference type="Proteomes" id="UP000188268">
    <property type="component" value="Unassembled WGS sequence"/>
</dbReference>
<name>A0A1R3ICI8_COCAP</name>
<feature type="domain" description="DUF2921" evidence="13">
    <location>
        <begin position="414"/>
        <end position="601"/>
    </location>
</feature>
<evidence type="ECO:0000256" key="5">
    <source>
        <dbReference type="ARBA" id="ARBA00022679"/>
    </source>
</evidence>
<evidence type="ECO:0000313" key="14">
    <source>
        <dbReference type="EMBL" id="OMO80280.1"/>
    </source>
</evidence>
<comment type="subcellular location">
    <subcellularLocation>
        <location evidence="2">Endomembrane system</location>
        <topology evidence="2">Multi-pass membrane protein</topology>
    </subcellularLocation>
</comment>
<feature type="transmembrane region" description="Helical" evidence="10">
    <location>
        <begin position="702"/>
        <end position="721"/>
    </location>
</feature>
<feature type="domain" description="SWEET-like" evidence="12">
    <location>
        <begin position="616"/>
        <end position="886"/>
    </location>
</feature>
<reference evidence="14 15" key="1">
    <citation type="submission" date="2013-09" db="EMBL/GenBank/DDBJ databases">
        <title>Corchorus capsularis genome sequencing.</title>
        <authorList>
            <person name="Alam M."/>
            <person name="Haque M.S."/>
            <person name="Islam M.S."/>
            <person name="Emdad E.M."/>
            <person name="Islam M.M."/>
            <person name="Ahmed B."/>
            <person name="Halim A."/>
            <person name="Hossen Q.M.M."/>
            <person name="Hossain M.Z."/>
            <person name="Ahmed R."/>
            <person name="Khan M.M."/>
            <person name="Islam R."/>
            <person name="Rashid M.M."/>
            <person name="Khan S.A."/>
            <person name="Rahman M.S."/>
            <person name="Alam M."/>
        </authorList>
    </citation>
    <scope>NUCLEOTIDE SEQUENCE [LARGE SCALE GENOMIC DNA]</scope>
    <source>
        <strain evidence="15">cv. CVL-1</strain>
        <tissue evidence="14">Whole seedling</tissue>
    </source>
</reference>
<keyword evidence="9 10" id="KW-0472">Membrane</keyword>
<dbReference type="InterPro" id="IPR021319">
    <property type="entry name" value="DUF2921"/>
</dbReference>
<evidence type="ECO:0000256" key="11">
    <source>
        <dbReference type="SAM" id="SignalP"/>
    </source>
</evidence>
<feature type="chain" id="PRO_5012413065" description="RING-type E3 ubiquitin transferase" evidence="11">
    <location>
        <begin position="25"/>
        <end position="906"/>
    </location>
</feature>
<dbReference type="Pfam" id="PF25333">
    <property type="entry name" value="DUF2921_N"/>
    <property type="match status" value="3"/>
</dbReference>
<evidence type="ECO:0000259" key="13">
    <source>
        <dbReference type="Pfam" id="PF25333"/>
    </source>
</evidence>
<sequence length="906" mass="102227">MSMKPSMMLRFCALTFFFLPISFSADVISSEVSYSDYCSSIVPESTTSSQLYTSSFGPFDEFETGYYIGGNRILNPKITRISNVLGFETRYVSETDVDGVYKVEGSLTFYKPFDPNKRPFNLKLQGLWSEFSDKLCMVGVGSAYSKQGNLLTPSAVFKLTNLKNTSRITTLITGTVESLSSSDDVNYFEPISIIMFPRLNYEYTFDSTESIYEFSSETDTEKNLPLSALPSRSFCSIISTHEKVFELHYSSNCRSTKQNCLPFGNGGLAGYLPRFVSFRSISCSGVQKRSRVLVEFRNNSYVENYQFFNPNTTLIGEGTWDEKKNRLFVSVCRFLDIGESWSNAHVGDCTTRLSLRFPAVYSMRRTSNVMGQMWTKKSVNDSGYFDRIVFQSTKKRVERVPGLMYEYTEFDRVKTFCPRNEPVRNKGERYPSGNSNDMIFDISVRDSERKYGKGSAIPFAIGDLLYRQNLYPMTLPSSMFETAVPTSWIQSRPINVSYEISITLQTPTNSIDGLHFSYLYEEKMEITAEGVYDSQTGNLCMVGCRKLLGSNNQVLGNGYLDCEILLNFQLAPLKPNGNGGYIKGSIESTREKSDPLYFNHLVVSSTDKEIDDQGRSLIRKTGVKFTMAVISNILICIFVGLQLHHLKKNPEVVSFISLVMLGILTLGHTVPLALDFDTMCLNKQDRHKVVSHNGGWFELKEVIVTVPMVVAFLLLLRLLHLTVSARTHNGNRKSLWVAEEKAALVIVFLYAASAKITLLAAWETYKPDKMLLISSQVEHPICNIVKSYASLLLDGFLFPQLLLNLFSNSKQNALNRSFYIGTTFVRLLPHAYDVLYTKFNFPPGNSDRGFFSLARDVIIVLGLLFLPAVIYFQQKFGGHCILPSIFRDPEELPLASNSSRTEKSSA</sequence>
<feature type="transmembrane region" description="Helical" evidence="10">
    <location>
        <begin position="742"/>
        <end position="762"/>
    </location>
</feature>
<dbReference type="PANTHER" id="PTHR33389">
    <property type="entry name" value="FAMILY PROTEIN, PUTATIVE (DUF2921)-RELATED"/>
    <property type="match status" value="1"/>
</dbReference>
<keyword evidence="7" id="KW-0833">Ubl conjugation pathway</keyword>
<evidence type="ECO:0000259" key="12">
    <source>
        <dbReference type="Pfam" id="PF11145"/>
    </source>
</evidence>
<accession>A0A1R3ICI8</accession>
<feature type="signal peptide" evidence="11">
    <location>
        <begin position="1"/>
        <end position="24"/>
    </location>
</feature>
<dbReference type="Pfam" id="PF11145">
    <property type="entry name" value="DUF2921"/>
    <property type="match status" value="1"/>
</dbReference>
<evidence type="ECO:0000256" key="7">
    <source>
        <dbReference type="ARBA" id="ARBA00022786"/>
    </source>
</evidence>
<evidence type="ECO:0000256" key="10">
    <source>
        <dbReference type="SAM" id="Phobius"/>
    </source>
</evidence>
<dbReference type="GO" id="GO:0012505">
    <property type="term" value="C:endomembrane system"/>
    <property type="evidence" value="ECO:0007669"/>
    <property type="project" value="UniProtKB-SubCell"/>
</dbReference>
<evidence type="ECO:0000313" key="15">
    <source>
        <dbReference type="Proteomes" id="UP000188268"/>
    </source>
</evidence>
<protein>
    <recommendedName>
        <fullName evidence="4">RING-type E3 ubiquitin transferase</fullName>
        <ecNumber evidence="4">2.3.2.27</ecNumber>
    </recommendedName>
</protein>
<feature type="domain" description="DUF2921" evidence="13">
    <location>
        <begin position="210"/>
        <end position="388"/>
    </location>
</feature>
<keyword evidence="8 10" id="KW-1133">Transmembrane helix</keyword>
<gene>
    <name evidence="14" type="ORF">CCACVL1_13065</name>
</gene>
<dbReference type="PANTHER" id="PTHR33389:SF18">
    <property type="entry name" value="OS01G0677900 PROTEIN"/>
    <property type="match status" value="1"/>
</dbReference>
<evidence type="ECO:0000256" key="4">
    <source>
        <dbReference type="ARBA" id="ARBA00012483"/>
    </source>
</evidence>
<evidence type="ECO:0000256" key="3">
    <source>
        <dbReference type="ARBA" id="ARBA00004906"/>
    </source>
</evidence>
<dbReference type="OrthoDB" id="607498at2759"/>
<evidence type="ECO:0000256" key="8">
    <source>
        <dbReference type="ARBA" id="ARBA00022989"/>
    </source>
</evidence>
<feature type="domain" description="DUF2921" evidence="13">
    <location>
        <begin position="34"/>
        <end position="192"/>
    </location>
</feature>
<keyword evidence="15" id="KW-1185">Reference proteome</keyword>
<organism evidence="14 15">
    <name type="scientific">Corchorus capsularis</name>
    <name type="common">Jute</name>
    <dbReference type="NCBI Taxonomy" id="210143"/>
    <lineage>
        <taxon>Eukaryota</taxon>
        <taxon>Viridiplantae</taxon>
        <taxon>Streptophyta</taxon>
        <taxon>Embryophyta</taxon>
        <taxon>Tracheophyta</taxon>
        <taxon>Spermatophyta</taxon>
        <taxon>Magnoliopsida</taxon>
        <taxon>eudicotyledons</taxon>
        <taxon>Gunneridae</taxon>
        <taxon>Pentapetalae</taxon>
        <taxon>rosids</taxon>
        <taxon>malvids</taxon>
        <taxon>Malvales</taxon>
        <taxon>Malvaceae</taxon>
        <taxon>Grewioideae</taxon>
        <taxon>Apeibeae</taxon>
        <taxon>Corchorus</taxon>
    </lineage>
</organism>
<feature type="transmembrane region" description="Helical" evidence="10">
    <location>
        <begin position="852"/>
        <end position="872"/>
    </location>
</feature>